<organism evidence="1 2">
    <name type="scientific">Eruca vesicaria subsp. sativa</name>
    <name type="common">Garden rocket</name>
    <name type="synonym">Eruca sativa</name>
    <dbReference type="NCBI Taxonomy" id="29727"/>
    <lineage>
        <taxon>Eukaryota</taxon>
        <taxon>Viridiplantae</taxon>
        <taxon>Streptophyta</taxon>
        <taxon>Embryophyta</taxon>
        <taxon>Tracheophyta</taxon>
        <taxon>Spermatophyta</taxon>
        <taxon>Magnoliopsida</taxon>
        <taxon>eudicotyledons</taxon>
        <taxon>Gunneridae</taxon>
        <taxon>Pentapetalae</taxon>
        <taxon>rosids</taxon>
        <taxon>malvids</taxon>
        <taxon>Brassicales</taxon>
        <taxon>Brassicaceae</taxon>
        <taxon>Brassiceae</taxon>
        <taxon>Eruca</taxon>
    </lineage>
</organism>
<dbReference type="Proteomes" id="UP001642260">
    <property type="component" value="Unassembled WGS sequence"/>
</dbReference>
<comment type="caution">
    <text evidence="1">The sequence shown here is derived from an EMBL/GenBank/DDBJ whole genome shotgun (WGS) entry which is preliminary data.</text>
</comment>
<sequence>MDRIKSSRILPEFQQMTIPVLLKRIMNGGTTAKRERFKALECRHGDPPSANPEQNITSTTMENHKEYGIPSNLELMSLFEQIGYKRGFRNIGGDGGGGIK</sequence>
<evidence type="ECO:0000313" key="1">
    <source>
        <dbReference type="EMBL" id="CAH8364458.1"/>
    </source>
</evidence>
<name>A0ABC8KYT9_ERUVS</name>
<protein>
    <submittedName>
        <fullName evidence="1">Uncharacterized protein</fullName>
    </submittedName>
</protein>
<dbReference type="EMBL" id="CAKOAT010386266">
    <property type="protein sequence ID" value="CAH8364458.1"/>
    <property type="molecule type" value="Genomic_DNA"/>
</dbReference>
<proteinExistence type="predicted"/>
<accession>A0ABC8KYT9</accession>
<evidence type="ECO:0000313" key="2">
    <source>
        <dbReference type="Proteomes" id="UP001642260"/>
    </source>
</evidence>
<keyword evidence="2" id="KW-1185">Reference proteome</keyword>
<reference evidence="1 2" key="1">
    <citation type="submission" date="2022-03" db="EMBL/GenBank/DDBJ databases">
        <authorList>
            <person name="Macdonald S."/>
            <person name="Ahmed S."/>
            <person name="Newling K."/>
        </authorList>
    </citation>
    <scope>NUCLEOTIDE SEQUENCE [LARGE SCALE GENOMIC DNA]</scope>
</reference>
<dbReference type="AlphaFoldDB" id="A0ABC8KYT9"/>
<gene>
    <name evidence="1" type="ORF">ERUC_LOCUS30145</name>
</gene>